<accession>A9V3U3</accession>
<keyword evidence="6" id="KW-1185">Reference proteome</keyword>
<dbReference type="GO" id="GO:0032981">
    <property type="term" value="P:mitochondrial respiratory chain complex I assembly"/>
    <property type="evidence" value="ECO:0000318"/>
    <property type="project" value="GO_Central"/>
</dbReference>
<name>A9V3U3_MONBE</name>
<dbReference type="Proteomes" id="UP000001357">
    <property type="component" value="Unassembled WGS sequence"/>
</dbReference>
<dbReference type="Pfam" id="PF01266">
    <property type="entry name" value="DAO"/>
    <property type="match status" value="1"/>
</dbReference>
<evidence type="ECO:0000259" key="4">
    <source>
        <dbReference type="Pfam" id="PF01266"/>
    </source>
</evidence>
<feature type="domain" description="FAD dependent oxidoreductase" evidence="4">
    <location>
        <begin position="8"/>
        <end position="375"/>
    </location>
</feature>
<dbReference type="GeneID" id="5892646"/>
<dbReference type="GO" id="GO:0005739">
    <property type="term" value="C:mitochondrion"/>
    <property type="evidence" value="ECO:0007669"/>
    <property type="project" value="GOC"/>
</dbReference>
<dbReference type="GO" id="GO:0016491">
    <property type="term" value="F:oxidoreductase activity"/>
    <property type="evidence" value="ECO:0007669"/>
    <property type="project" value="UniProtKB-KW"/>
</dbReference>
<dbReference type="InterPro" id="IPR036188">
    <property type="entry name" value="FAD/NAD-bd_sf"/>
</dbReference>
<dbReference type="RefSeq" id="XP_001747302.1">
    <property type="nucleotide sequence ID" value="XM_001747250.1"/>
</dbReference>
<dbReference type="Gene3D" id="3.50.50.60">
    <property type="entry name" value="FAD/NAD(P)-binding domain"/>
    <property type="match status" value="1"/>
</dbReference>
<gene>
    <name evidence="5" type="ORF">MONBRDRAFT_33123</name>
</gene>
<dbReference type="SUPFAM" id="SSF51905">
    <property type="entry name" value="FAD/NAD(P)-binding domain"/>
    <property type="match status" value="1"/>
</dbReference>
<reference evidence="5 6" key="1">
    <citation type="journal article" date="2008" name="Nature">
        <title>The genome of the choanoflagellate Monosiga brevicollis and the origin of metazoans.</title>
        <authorList>
            <consortium name="JGI Sequencing"/>
            <person name="King N."/>
            <person name="Westbrook M.J."/>
            <person name="Young S.L."/>
            <person name="Kuo A."/>
            <person name="Abedin M."/>
            <person name="Chapman J."/>
            <person name="Fairclough S."/>
            <person name="Hellsten U."/>
            <person name="Isogai Y."/>
            <person name="Letunic I."/>
            <person name="Marr M."/>
            <person name="Pincus D."/>
            <person name="Putnam N."/>
            <person name="Rokas A."/>
            <person name="Wright K.J."/>
            <person name="Zuzow R."/>
            <person name="Dirks W."/>
            <person name="Good M."/>
            <person name="Goodstein D."/>
            <person name="Lemons D."/>
            <person name="Li W."/>
            <person name="Lyons J.B."/>
            <person name="Morris A."/>
            <person name="Nichols S."/>
            <person name="Richter D.J."/>
            <person name="Salamov A."/>
            <person name="Bork P."/>
            <person name="Lim W.A."/>
            <person name="Manning G."/>
            <person name="Miller W.T."/>
            <person name="McGinnis W."/>
            <person name="Shapiro H."/>
            <person name="Tjian R."/>
            <person name="Grigoriev I.V."/>
            <person name="Rokhsar D."/>
        </authorList>
    </citation>
    <scope>NUCLEOTIDE SEQUENCE [LARGE SCALE GENOMIC DNA]</scope>
    <source>
        <strain evidence="6">MX1 / ATCC 50154</strain>
    </source>
</reference>
<sequence length="410" mass="45385">MRIRKSADVIIAGAGIMGLHTAFQLKRRAPELGVRVLERARAVGQGSTGFSSAVLRCRYTLPSMVDVAAEGLKIHNNWSDYLELPRPLASFTQHPILWVMPETTYQQDVQRLARHGLNTTVYYSADEVGERFPALDFSQDERTGVVQYFVEEDGGYFDPTAALTDLLTACRNIGVEVMFNTEIERVHVMDDSTIELVKLSTGDSVPCGALVNCTGPWHDKLNDIVGWDNDWDIQPARIQVVHKPLVKQDPAAEDIPAVCDAVNGVYFRPHLQGDHIIISTVRPQDEEERVEEPDDFNTAADPEVRQRYLSSLHARIPGLTPRGTVAGYSALYTVNYADSHPVVGRVHPFTNYLVANGFTGHGFKLSPVVGAALAQAITGSTTRHFDTRTDWAFLSPNRNPITAHRQGVLS</sequence>
<dbReference type="PANTHER" id="PTHR13847">
    <property type="entry name" value="SARCOSINE DEHYDROGENASE-RELATED"/>
    <property type="match status" value="1"/>
</dbReference>
<dbReference type="STRING" id="81824.A9V3U3"/>
<keyword evidence="1" id="KW-0560">Oxidoreductase</keyword>
<dbReference type="GO" id="GO:0005737">
    <property type="term" value="C:cytoplasm"/>
    <property type="evidence" value="ECO:0000318"/>
    <property type="project" value="GO_Central"/>
</dbReference>
<dbReference type="KEGG" id="mbr:MONBRDRAFT_33123"/>
<proteinExistence type="predicted"/>
<organism evidence="5 6">
    <name type="scientific">Monosiga brevicollis</name>
    <name type="common">Choanoflagellate</name>
    <dbReference type="NCBI Taxonomy" id="81824"/>
    <lineage>
        <taxon>Eukaryota</taxon>
        <taxon>Choanoflagellata</taxon>
        <taxon>Craspedida</taxon>
        <taxon>Salpingoecidae</taxon>
        <taxon>Monosiga</taxon>
    </lineage>
</organism>
<evidence type="ECO:0000313" key="6">
    <source>
        <dbReference type="Proteomes" id="UP000001357"/>
    </source>
</evidence>
<dbReference type="eggNOG" id="KOG2853">
    <property type="taxonomic scope" value="Eukaryota"/>
</dbReference>
<comment type="function">
    <text evidence="3">Required for the assembly of the mitochondrial membrane respiratory chain NADH dehydrogenase (Complex I). Involved in mid-late stages of complex I assembly.</text>
</comment>
<protein>
    <recommendedName>
        <fullName evidence="2">FAD-dependent oxidoreductase domain-containing protein 1</fullName>
    </recommendedName>
</protein>
<evidence type="ECO:0000256" key="2">
    <source>
        <dbReference type="ARBA" id="ARBA00039785"/>
    </source>
</evidence>
<evidence type="ECO:0000256" key="1">
    <source>
        <dbReference type="ARBA" id="ARBA00023002"/>
    </source>
</evidence>
<dbReference type="EMBL" id="CH991557">
    <property type="protein sequence ID" value="EDQ87769.1"/>
    <property type="molecule type" value="Genomic_DNA"/>
</dbReference>
<evidence type="ECO:0000256" key="3">
    <source>
        <dbReference type="ARBA" id="ARBA00046185"/>
    </source>
</evidence>
<dbReference type="AlphaFoldDB" id="A9V3U3"/>
<dbReference type="InParanoid" id="A9V3U3"/>
<dbReference type="PANTHER" id="PTHR13847:SF287">
    <property type="entry name" value="FAD-DEPENDENT OXIDOREDUCTASE DOMAIN-CONTAINING PROTEIN 1"/>
    <property type="match status" value="1"/>
</dbReference>
<dbReference type="OMA" id="GHTRVCY"/>
<dbReference type="InterPro" id="IPR006076">
    <property type="entry name" value="FAD-dep_OxRdtase"/>
</dbReference>
<evidence type="ECO:0000313" key="5">
    <source>
        <dbReference type="EMBL" id="EDQ87769.1"/>
    </source>
</evidence>
<dbReference type="Gene3D" id="3.30.9.10">
    <property type="entry name" value="D-Amino Acid Oxidase, subunit A, domain 2"/>
    <property type="match status" value="1"/>
</dbReference>